<keyword evidence="2" id="KW-1185">Reference proteome</keyword>
<sequence length="441" mass="51455">MSKKDQFIKEFKPLIDNFLQIIWDNKRHQKENVKGFTVSGFQYDIIITIDQFTSFNDLVTKLTYYQDFEGNFSEKYVEKEFLNLLHKLRNDYSQADESIEKFYTNFIENSNNEWRVIAQLENVIFVERAVFKLIDCTLKHMKLDDLIDCTLKLMKPDELSISGSSLQQEVLGPHYSNWVLSHCIYTDVKAGDLSKAEELAIDNFNLSINLLKLYFPNLKISIKNPVSLSDKQETIIYELISTNITKKCANVSGKKDINQQQKLNPKVYEYLVKNGINSLSNNNQINCEFKISDVVKDCLYWYGLALDTNLLSAKLLNYVTVLESALKFNDRNELTQRIADRCALFLETDYKKRKDICTNVKEIYKMRSAVVHSGSIIGKKFNKKFEQLKLIELAGIYARSVLIKLIRENDQRNGDFKTFIQDLDDIKYKEKFYVLTVRDSV</sequence>
<dbReference type="AlphaFoldDB" id="A0A0E3Q2G0"/>
<dbReference type="EMBL" id="CP009520">
    <property type="protein sequence ID" value="AKB42335.1"/>
    <property type="molecule type" value="Genomic_DNA"/>
</dbReference>
<proteinExistence type="predicted"/>
<evidence type="ECO:0000313" key="1">
    <source>
        <dbReference type="EMBL" id="AKB42335.1"/>
    </source>
</evidence>
<dbReference type="PATRIC" id="fig|1434123.4.peg.37"/>
<dbReference type="RefSeq" id="WP_048116636.1">
    <property type="nucleotide sequence ID" value="NZ_CP009520.1"/>
</dbReference>
<protein>
    <submittedName>
        <fullName evidence="1">Uncharacterized protein</fullName>
    </submittedName>
</protein>
<dbReference type="GeneID" id="24808411"/>
<reference evidence="1 2" key="1">
    <citation type="submission" date="2014-07" db="EMBL/GenBank/DDBJ databases">
        <title>Methanogenic archaea and the global carbon cycle.</title>
        <authorList>
            <person name="Henriksen J.R."/>
            <person name="Luke J."/>
            <person name="Reinhart S."/>
            <person name="Benedict M.N."/>
            <person name="Youngblut N.D."/>
            <person name="Metcalf M.E."/>
            <person name="Whitaker R.J."/>
            <person name="Metcalf W.W."/>
        </authorList>
    </citation>
    <scope>NUCLEOTIDE SEQUENCE [LARGE SCALE GENOMIC DNA]</scope>
    <source>
        <strain evidence="1 2">Z-761</strain>
    </source>
</reference>
<name>A0A0E3Q2G0_9EURY</name>
<gene>
    <name evidence="1" type="ORF">MSVAZ_0066</name>
</gene>
<accession>A0A0E3Q2G0</accession>
<organism evidence="1 2">
    <name type="scientific">Methanosarcina vacuolata Z-761</name>
    <dbReference type="NCBI Taxonomy" id="1434123"/>
    <lineage>
        <taxon>Archaea</taxon>
        <taxon>Methanobacteriati</taxon>
        <taxon>Methanobacteriota</taxon>
        <taxon>Stenosarchaea group</taxon>
        <taxon>Methanomicrobia</taxon>
        <taxon>Methanosarcinales</taxon>
        <taxon>Methanosarcinaceae</taxon>
        <taxon>Methanosarcina</taxon>
    </lineage>
</organism>
<dbReference type="HOGENOM" id="CLU_620569_0_0_2"/>
<evidence type="ECO:0000313" key="2">
    <source>
        <dbReference type="Proteomes" id="UP000033096"/>
    </source>
</evidence>
<dbReference type="Proteomes" id="UP000033096">
    <property type="component" value="Chromosome"/>
</dbReference>
<dbReference type="KEGG" id="mvc:MSVAZ_0066"/>